<reference evidence="1 2" key="1">
    <citation type="submission" date="2015-11" db="EMBL/GenBank/DDBJ databases">
        <title>Genomic analysis of 38 Legionella species identifies large and diverse effector repertoires.</title>
        <authorList>
            <person name="Burstein D."/>
            <person name="Amaro F."/>
            <person name="Zusman T."/>
            <person name="Lifshitz Z."/>
            <person name="Cohen O."/>
            <person name="Gilbert J.A."/>
            <person name="Pupko T."/>
            <person name="Shuman H.A."/>
            <person name="Segal G."/>
        </authorList>
    </citation>
    <scope>NUCLEOTIDE SEQUENCE [LARGE SCALE GENOMIC DNA]</scope>
    <source>
        <strain evidence="1 2">IMVS3376</strain>
    </source>
</reference>
<keyword evidence="2" id="KW-1185">Reference proteome</keyword>
<gene>
    <name evidence="1" type="ORF">Lste_3513</name>
</gene>
<dbReference type="STRING" id="947033.Lste_3513"/>
<evidence type="ECO:0000313" key="1">
    <source>
        <dbReference type="EMBL" id="KTD67307.1"/>
    </source>
</evidence>
<evidence type="ECO:0000313" key="2">
    <source>
        <dbReference type="Proteomes" id="UP000054926"/>
    </source>
</evidence>
<protein>
    <submittedName>
        <fullName evidence="1">Ankyrin repeat-containing protein</fullName>
    </submittedName>
</protein>
<accession>A0A0W0ZDQ6</accession>
<dbReference type="EMBL" id="LNYY01000021">
    <property type="protein sequence ID" value="KTD67307.1"/>
    <property type="molecule type" value="Genomic_DNA"/>
</dbReference>
<dbReference type="Proteomes" id="UP000054926">
    <property type="component" value="Unassembled WGS sequence"/>
</dbReference>
<dbReference type="OrthoDB" id="5647295at2"/>
<proteinExistence type="predicted"/>
<organism evidence="1 2">
    <name type="scientific">Legionella steelei</name>
    <dbReference type="NCBI Taxonomy" id="947033"/>
    <lineage>
        <taxon>Bacteria</taxon>
        <taxon>Pseudomonadati</taxon>
        <taxon>Pseudomonadota</taxon>
        <taxon>Gammaproteobacteria</taxon>
        <taxon>Legionellales</taxon>
        <taxon>Legionellaceae</taxon>
        <taxon>Legionella</taxon>
    </lineage>
</organism>
<dbReference type="PATRIC" id="fig|947033.5.peg.3736"/>
<dbReference type="RefSeq" id="WP_058512484.1">
    <property type="nucleotide sequence ID" value="NZ_LNYY01000021.1"/>
</dbReference>
<sequence length="1521" mass="174554">MPNQGKIITAVNACLKQKKNIDLVLNKKGICAALSALCIKYTLENKRPLFFDLLEQLATLPSTYRIGDNPAIDGFIIKIEKTFRVEAYSYYEILQSDIEKILEIGNKPLKNEFNLGLTTDEAHWEEIFKKISRENRSYLICSYNHAINLSFENGKYVVYDSNYNKRIKELGTVDELVKEIKECFDYKEDSFGLNIRTFAPPKATPVSYPSHDELHQIAFASQTDTRSSFFAALAGDMNTLKYLFKHNKINYDNLSKEYLRPEFNDLLLQQPKSPILKNAILKGINATLYAGKHKEAEKLLDHYLKTYTTAEEQSALKNQLQMFLDQPAAEHLLLMKKEADNSNLMKVFDQLNLSQEPRNQTTYNHLQLLTFIKEEAKSAQINQFLNELTPEQIIKQIQYAAITNQHHVLNLLIPHLTTAKIAPKSFPCIFTKEVIQNIDAITLEKLLINGFAVNIDEPDLLTLCMERNNITIFETYARAWAEQTNPTLWKNIDDHEYRLIDLNTPLGATTLLNVLIFLRKNEHVKNSWKDNISEETIKSALTLAILNGNKEMSQFLQEKLKAKKSHLDPETMEFLYQRGLVEEDLSILSTLDQLNYHVVHNTQDIRALFELCSDYDDFSIIEKSFTTASPRIKQLVLESSLNWNIVPVITACAQQAPRLFNDYLNASTTSPGKLAKLNRVGAKIPADTLTLETLTSQEQKKQIKGFFKNKLAYLARTLCKKVAWEEAELEEFINELILDKNENGIKLLLQLYPALKQNPKLIPLLAQNSLLIALDFLLDKETVLDPELTEQIFTSALANNHKNLVARFLSQGRITPKTPLKRPLLELLQEAIEKGNGSVLEPFIEPDLNFGLDFKELFLFSCAHKQEKIANQLLAREFTLNATERQYAIQQLFAEQPASAQFEKVYAQGYGRLYQLLVRANVQNPRTPLMSSIKAPENDPLFQNTELYSSSLFLSPLKRAVKEKNETVFNALFTQSDLPGEPSKSVLDFLKDPVLFADIFPLFEKKYGLKKLLDEALKQKEWATLANLIEKKKLEDLDAEFQKSVQEHALVIVNAYVENLKAHYDKTDVRPQLFKLLESTNPHALAQLAIPYREEIQKVLAGIELNMLQNQLDLNNQIYRYTFNSLPFKRALAELSKIFEECQTVIHEGKIDLDQIIENPELVNHLARIKLIMAGQDIAPHYLEENHYDLLEKLIENPRFKEVCQLEFKLYCLLRQFKKPLLEQSAEIQKEFNTAVQSLQEALAQTNLPPNFVLPGILKYFAPSQSAEVLGSDIQEHTIQSDLPQLLEGRKEPTKPEVEQSQNSEVQQQAVIASPQPKNGEPALSMSVVKQSHLKDLKIQCTNALSYYLEHRDDNLSVFSYFFDYSRGKIRAQHYKNLIQSAQTEQELYLLEYAILANDDGTQLKNDLASQLKFKDEYAAREHLKTTIQKSYSFTKHDLTQLDNLIDSINQKINADEQVATRSLFKEELGYFRQIRNHQSTLSPLSFFQPKQHDPIDQFLRWIASWLGYDNSSAEENKLAL</sequence>
<comment type="caution">
    <text evidence="1">The sequence shown here is derived from an EMBL/GenBank/DDBJ whole genome shotgun (WGS) entry which is preliminary data.</text>
</comment>
<name>A0A0W0ZDQ6_9GAMM</name>